<dbReference type="SUPFAM" id="SSF52833">
    <property type="entry name" value="Thioredoxin-like"/>
    <property type="match status" value="1"/>
</dbReference>
<name>A0A255ZFB5_9FLAO</name>
<sequence>MAAKVVFINGFDKYEQYGKVLLFNGALTIEFRLYGYFCFMSLGFIHFFSKYRLQLAASICAVLCCSCKSDFDKDNHTAYFGGLVTKTTGEYVLFCKNDKVIDTIKLDANNRFFVKFDSLPEGLYTFKYEPEYQYVYFDKNDSILVRINPEDFDESIVYSGRGAQKNNVLMDLYLKNERDKDVLFDYFDTDYKLFSAKIDSLNVLKQDFYSKKKKEIKWSDGFDKFARAMIDYNHFSKKEVYPIVHQMRTGHKILNDLPKDYYEHRENVNFNDTDLIGYAPFISYLNFMLNNVAMSSAHDADDLRDQSLEINIHKIKVADTLFKNETIKNSILNNIAFMYMLEDQNISNNKRFLDTYYRVSTDKSKQSEIRQMGNAIQQLTAGKRLPSVQLLDASGKTFNSDDIVTEKTVIFFWSESLQSHLIAAHKRIQDFQKKHPDYKFIAINVDKNQQKWTKTLANFKFGTISEYRAADFEDLRKKWVINKIHRTIITDSRGNIANAFVSLFDVAFESKM</sequence>
<evidence type="ECO:0000259" key="2">
    <source>
        <dbReference type="Pfam" id="PF13905"/>
    </source>
</evidence>
<dbReference type="InterPro" id="IPR012336">
    <property type="entry name" value="Thioredoxin-like_fold"/>
</dbReference>
<accession>A0A255ZFB5</accession>
<keyword evidence="1" id="KW-0472">Membrane</keyword>
<keyword evidence="1" id="KW-0812">Transmembrane</keyword>
<keyword evidence="1" id="KW-1133">Transmembrane helix</keyword>
<dbReference type="Gene3D" id="3.40.30.10">
    <property type="entry name" value="Glutaredoxin"/>
    <property type="match status" value="1"/>
</dbReference>
<keyword evidence="4" id="KW-1185">Reference proteome</keyword>
<dbReference type="InterPro" id="IPR036249">
    <property type="entry name" value="Thioredoxin-like_sf"/>
</dbReference>
<evidence type="ECO:0000256" key="1">
    <source>
        <dbReference type="SAM" id="Phobius"/>
    </source>
</evidence>
<dbReference type="Pfam" id="PF13905">
    <property type="entry name" value="Thioredoxin_8"/>
    <property type="match status" value="1"/>
</dbReference>
<dbReference type="Proteomes" id="UP000216035">
    <property type="component" value="Unassembled WGS sequence"/>
</dbReference>
<dbReference type="OrthoDB" id="1146847at2"/>
<dbReference type="EMBL" id="NOXX01000224">
    <property type="protein sequence ID" value="OYQ39594.1"/>
    <property type="molecule type" value="Genomic_DNA"/>
</dbReference>
<protein>
    <recommendedName>
        <fullName evidence="2">Thioredoxin-like fold domain-containing protein</fullName>
    </recommendedName>
</protein>
<evidence type="ECO:0000313" key="3">
    <source>
        <dbReference type="EMBL" id="OYQ39594.1"/>
    </source>
</evidence>
<proteinExistence type="predicted"/>
<evidence type="ECO:0000313" key="4">
    <source>
        <dbReference type="Proteomes" id="UP000216035"/>
    </source>
</evidence>
<feature type="domain" description="Thioredoxin-like fold" evidence="2">
    <location>
        <begin position="408"/>
        <end position="496"/>
    </location>
</feature>
<dbReference type="AlphaFoldDB" id="A0A255ZFB5"/>
<feature type="transmembrane region" description="Helical" evidence="1">
    <location>
        <begin position="31"/>
        <end position="48"/>
    </location>
</feature>
<organism evidence="3 4">
    <name type="scientific">Flavobacterium aurantiibacter</name>
    <dbReference type="NCBI Taxonomy" id="2023067"/>
    <lineage>
        <taxon>Bacteria</taxon>
        <taxon>Pseudomonadati</taxon>
        <taxon>Bacteroidota</taxon>
        <taxon>Flavobacteriia</taxon>
        <taxon>Flavobacteriales</taxon>
        <taxon>Flavobacteriaceae</taxon>
        <taxon>Flavobacterium</taxon>
    </lineage>
</organism>
<comment type="caution">
    <text evidence="3">The sequence shown here is derived from an EMBL/GenBank/DDBJ whole genome shotgun (WGS) entry which is preliminary data.</text>
</comment>
<gene>
    <name evidence="3" type="ORF">CHX27_13935</name>
</gene>
<dbReference type="RefSeq" id="WP_094487370.1">
    <property type="nucleotide sequence ID" value="NZ_NOXX01000224.1"/>
</dbReference>
<reference evidence="3 4" key="1">
    <citation type="submission" date="2017-07" db="EMBL/GenBank/DDBJ databases">
        <title>Flavobacterium cyanobacteriorum sp. nov., isolated from cyanobacterial aggregates in a eutrophic lake.</title>
        <authorList>
            <person name="Cai H."/>
        </authorList>
    </citation>
    <scope>NUCLEOTIDE SEQUENCE [LARGE SCALE GENOMIC DNA]</scope>
    <source>
        <strain evidence="3 4">TH167</strain>
    </source>
</reference>